<keyword evidence="2" id="KW-1185">Reference proteome</keyword>
<dbReference type="Proteomes" id="UP001597519">
    <property type="component" value="Unassembled WGS sequence"/>
</dbReference>
<evidence type="ECO:0000313" key="1">
    <source>
        <dbReference type="EMBL" id="MFD2829494.1"/>
    </source>
</evidence>
<organism evidence="1 2">
    <name type="scientific">Corticicoccus populi</name>
    <dbReference type="NCBI Taxonomy" id="1812821"/>
    <lineage>
        <taxon>Bacteria</taxon>
        <taxon>Bacillati</taxon>
        <taxon>Bacillota</taxon>
        <taxon>Bacilli</taxon>
        <taxon>Bacillales</taxon>
        <taxon>Staphylococcaceae</taxon>
        <taxon>Corticicoccus</taxon>
    </lineage>
</organism>
<sequence length="255" mass="29308">MGNEVSIFIMDVSRSSKISNGQVLSRYLESLSLDVKNWCKDTVTVQISHRAGDELVVAVEGYSTAYTIAFYISRLWKFPEQRPYFGITFGDIEDDLKSIDLNTWIHPLMKQARKANDELKKEHPHPECRFQLLPVLNENHHPASYNSFETLINSNLQLQQELINQQTDIQSVVCALYLILGKQNKVSEHLGRTTATISHHMKQGKTTLILSAFHDILCVLESLEKKEHPPIKQLHGNIRSRVTYQLDNHFPKERS</sequence>
<dbReference type="RefSeq" id="WP_377771542.1">
    <property type="nucleotide sequence ID" value="NZ_JBHUOQ010000001.1"/>
</dbReference>
<reference evidence="2" key="1">
    <citation type="journal article" date="2019" name="Int. J. Syst. Evol. Microbiol.">
        <title>The Global Catalogue of Microorganisms (GCM) 10K type strain sequencing project: providing services to taxonomists for standard genome sequencing and annotation.</title>
        <authorList>
            <consortium name="The Broad Institute Genomics Platform"/>
            <consortium name="The Broad Institute Genome Sequencing Center for Infectious Disease"/>
            <person name="Wu L."/>
            <person name="Ma J."/>
        </authorList>
    </citation>
    <scope>NUCLEOTIDE SEQUENCE [LARGE SCALE GENOMIC DNA]</scope>
    <source>
        <strain evidence="2">KCTC 33575</strain>
    </source>
</reference>
<name>A0ABW5WVT6_9STAP</name>
<gene>
    <name evidence="1" type="ORF">ACFSX4_03375</name>
</gene>
<dbReference type="EMBL" id="JBHUOQ010000001">
    <property type="protein sequence ID" value="MFD2829494.1"/>
    <property type="molecule type" value="Genomic_DNA"/>
</dbReference>
<evidence type="ECO:0000313" key="2">
    <source>
        <dbReference type="Proteomes" id="UP001597519"/>
    </source>
</evidence>
<protein>
    <submittedName>
        <fullName evidence="1">Uncharacterized protein</fullName>
    </submittedName>
</protein>
<comment type="caution">
    <text evidence="1">The sequence shown here is derived from an EMBL/GenBank/DDBJ whole genome shotgun (WGS) entry which is preliminary data.</text>
</comment>
<accession>A0ABW5WVT6</accession>
<proteinExistence type="predicted"/>